<reference evidence="1 2" key="1">
    <citation type="submission" date="2016-10" db="EMBL/GenBank/DDBJ databases">
        <authorList>
            <person name="Varghese N."/>
            <person name="Submissions S."/>
        </authorList>
    </citation>
    <scope>NUCLEOTIDE SEQUENCE [LARGE SCALE GENOMIC DNA]</scope>
    <source>
        <strain evidence="1 2">ATCC 19403</strain>
    </source>
</reference>
<accession>A0ABY1C269</accession>
<dbReference type="EMBL" id="LT630003">
    <property type="protein sequence ID" value="SET55872.1"/>
    <property type="molecule type" value="Genomic_DNA"/>
</dbReference>
<sequence>MTEPMNWYGHLKCPEKWPNLQQCKDYSEICSHFSVEEMNRFEEQLTEYLCMGDITEEFLLVVPRVVCWYEGLLETKDFIEEAILL</sequence>
<evidence type="ECO:0000313" key="1">
    <source>
        <dbReference type="EMBL" id="SET55872.1"/>
    </source>
</evidence>
<evidence type="ECO:0000313" key="2">
    <source>
        <dbReference type="Proteomes" id="UP000198970"/>
    </source>
</evidence>
<organism evidence="1 2">
    <name type="scientific">Lacrimispora sphenoides JCM 1415</name>
    <dbReference type="NCBI Taxonomy" id="1297793"/>
    <lineage>
        <taxon>Bacteria</taxon>
        <taxon>Bacillati</taxon>
        <taxon>Bacillota</taxon>
        <taxon>Clostridia</taxon>
        <taxon>Lachnospirales</taxon>
        <taxon>Lachnospiraceae</taxon>
        <taxon>Lacrimispora</taxon>
    </lineage>
</organism>
<protein>
    <submittedName>
        <fullName evidence="1">Uncharacterized protein</fullName>
    </submittedName>
</protein>
<name>A0ABY1C269_9FIRM</name>
<dbReference type="Proteomes" id="UP000198970">
    <property type="component" value="Chromosome I"/>
</dbReference>
<proteinExistence type="predicted"/>
<gene>
    <name evidence="1" type="ORF">SAMN02745906_0352</name>
</gene>
<keyword evidence="2" id="KW-1185">Reference proteome</keyword>